<keyword evidence="2" id="KW-0812">Transmembrane</keyword>
<feature type="transmembrane region" description="Helical" evidence="2">
    <location>
        <begin position="40"/>
        <end position="59"/>
    </location>
</feature>
<accession>A0ABP6PAF2</accession>
<gene>
    <name evidence="3" type="ORF">GCM10010531_28430</name>
</gene>
<comment type="caution">
    <text evidence="3">The sequence shown here is derived from an EMBL/GenBank/DDBJ whole genome shotgun (WGS) entry which is preliminary data.</text>
</comment>
<keyword evidence="4" id="KW-1185">Reference proteome</keyword>
<protein>
    <submittedName>
        <fullName evidence="3">Uncharacterized protein</fullName>
    </submittedName>
</protein>
<organism evidence="3 4">
    <name type="scientific">Blastococcus jejuensis</name>
    <dbReference type="NCBI Taxonomy" id="351224"/>
    <lineage>
        <taxon>Bacteria</taxon>
        <taxon>Bacillati</taxon>
        <taxon>Actinomycetota</taxon>
        <taxon>Actinomycetes</taxon>
        <taxon>Geodermatophilales</taxon>
        <taxon>Geodermatophilaceae</taxon>
        <taxon>Blastococcus</taxon>
    </lineage>
</organism>
<feature type="transmembrane region" description="Helical" evidence="2">
    <location>
        <begin position="110"/>
        <end position="128"/>
    </location>
</feature>
<evidence type="ECO:0000313" key="3">
    <source>
        <dbReference type="EMBL" id="GAA3173210.1"/>
    </source>
</evidence>
<feature type="transmembrane region" description="Helical" evidence="2">
    <location>
        <begin position="66"/>
        <end position="90"/>
    </location>
</feature>
<evidence type="ECO:0000256" key="2">
    <source>
        <dbReference type="SAM" id="Phobius"/>
    </source>
</evidence>
<evidence type="ECO:0000313" key="4">
    <source>
        <dbReference type="Proteomes" id="UP001499924"/>
    </source>
</evidence>
<reference evidence="4" key="1">
    <citation type="journal article" date="2019" name="Int. J. Syst. Evol. Microbiol.">
        <title>The Global Catalogue of Microorganisms (GCM) 10K type strain sequencing project: providing services to taxonomists for standard genome sequencing and annotation.</title>
        <authorList>
            <consortium name="The Broad Institute Genomics Platform"/>
            <consortium name="The Broad Institute Genome Sequencing Center for Infectious Disease"/>
            <person name="Wu L."/>
            <person name="Ma J."/>
        </authorList>
    </citation>
    <scope>NUCLEOTIDE SEQUENCE [LARGE SCALE GENOMIC DNA]</scope>
    <source>
        <strain evidence="4">JCM 15614</strain>
    </source>
</reference>
<sequence length="339" mass="34747">MYRVVGGSRARSWQTAPVPAPSPPASVTAEPRARTSVARALVHVVAAGLLGVVAAMTAAPPIMVSLFGGVVAVLVTVVVVIAVVAGLAVALDRAAGPGLNGRAGSVNRGVLLGVAGCVIALAIVFIAFRTGHASDLPVPLRYATAAVPFAAVAALQWPGPVRIVTTVVLVTTAAVVGIPWAQERAAAGREADIRAQIGTTARPWVTEITGLRGGAPQTTGSEWLSTPYTADGDPQPVVRLVRVPSTVAAGADPCGGQFFPPGSEYDLTSCTETAAGVWSRVADPYRQQLVTRLGGTWISAEADVDVAPALLAEALAHARPMTGDEYEAWLDAMLVHPLD</sequence>
<feature type="transmembrane region" description="Helical" evidence="2">
    <location>
        <begin position="163"/>
        <end position="181"/>
    </location>
</feature>
<name>A0ABP6PAF2_9ACTN</name>
<dbReference type="EMBL" id="BAAAVV010000006">
    <property type="protein sequence ID" value="GAA3173210.1"/>
    <property type="molecule type" value="Genomic_DNA"/>
</dbReference>
<keyword evidence="2" id="KW-1133">Transmembrane helix</keyword>
<proteinExistence type="predicted"/>
<dbReference type="Proteomes" id="UP001499924">
    <property type="component" value="Unassembled WGS sequence"/>
</dbReference>
<feature type="region of interest" description="Disordered" evidence="1">
    <location>
        <begin position="1"/>
        <end position="29"/>
    </location>
</feature>
<keyword evidence="2" id="KW-0472">Membrane</keyword>
<evidence type="ECO:0000256" key="1">
    <source>
        <dbReference type="SAM" id="MobiDB-lite"/>
    </source>
</evidence>